<evidence type="ECO:0000256" key="3">
    <source>
        <dbReference type="ARBA" id="ARBA00022692"/>
    </source>
</evidence>
<organism evidence="10 11">
    <name type="scientific">Luedemannella helvata</name>
    <dbReference type="NCBI Taxonomy" id="349315"/>
    <lineage>
        <taxon>Bacteria</taxon>
        <taxon>Bacillati</taxon>
        <taxon>Actinomycetota</taxon>
        <taxon>Actinomycetes</taxon>
        <taxon>Micromonosporales</taxon>
        <taxon>Micromonosporaceae</taxon>
        <taxon>Luedemannella</taxon>
    </lineage>
</organism>
<keyword evidence="3 8" id="KW-0812">Transmembrane</keyword>
<evidence type="ECO:0000256" key="4">
    <source>
        <dbReference type="ARBA" id="ARBA00022989"/>
    </source>
</evidence>
<comment type="subcellular location">
    <subcellularLocation>
        <location evidence="1">Cell membrane</location>
        <topology evidence="1">Multi-pass membrane protein</topology>
    </subcellularLocation>
</comment>
<keyword evidence="11" id="KW-1185">Reference proteome</keyword>
<comment type="caution">
    <text evidence="10">The sequence shown here is derived from an EMBL/GenBank/DDBJ whole genome shotgun (WGS) entry which is preliminary data.</text>
</comment>
<reference evidence="10 11" key="1">
    <citation type="journal article" date="2019" name="Int. J. Syst. Evol. Microbiol.">
        <title>The Global Catalogue of Microorganisms (GCM) 10K type strain sequencing project: providing services to taxonomists for standard genome sequencing and annotation.</title>
        <authorList>
            <consortium name="The Broad Institute Genomics Platform"/>
            <consortium name="The Broad Institute Genome Sequencing Center for Infectious Disease"/>
            <person name="Wu L."/>
            <person name="Ma J."/>
        </authorList>
    </citation>
    <scope>NUCLEOTIDE SEQUENCE [LARGE SCALE GENOMIC DNA]</scope>
    <source>
        <strain evidence="10 11">JCM 13249</strain>
    </source>
</reference>
<gene>
    <name evidence="10" type="ORF">GCM10009681_21340</name>
</gene>
<feature type="coiled-coil region" evidence="6">
    <location>
        <begin position="100"/>
        <end position="134"/>
    </location>
</feature>
<keyword evidence="2" id="KW-1003">Cell membrane</keyword>
<evidence type="ECO:0000256" key="7">
    <source>
        <dbReference type="SAM" id="MobiDB-lite"/>
    </source>
</evidence>
<evidence type="ECO:0000259" key="9">
    <source>
        <dbReference type="Pfam" id="PF13396"/>
    </source>
</evidence>
<proteinExistence type="predicted"/>
<accession>A0ABN2K7G8</accession>
<dbReference type="InterPro" id="IPR027379">
    <property type="entry name" value="CLS_N"/>
</dbReference>
<evidence type="ECO:0000256" key="6">
    <source>
        <dbReference type="SAM" id="Coils"/>
    </source>
</evidence>
<evidence type="ECO:0000256" key="5">
    <source>
        <dbReference type="ARBA" id="ARBA00023136"/>
    </source>
</evidence>
<keyword evidence="6" id="KW-0175">Coiled coil</keyword>
<sequence>MHHSPVARVYLLLFIINLVLAVAALIDCLSAEEDEIRALPRLFWVLIILLFSPIGPIAWFIAGRPQRTAARPGGAWRPGNGFPEATRPRPLAPDDDPAFLANLNQVRKDDEELLRRWEEDLRRREEELRNKDEDDRKS</sequence>
<name>A0ABN2K7G8_9ACTN</name>
<dbReference type="Proteomes" id="UP001500655">
    <property type="component" value="Unassembled WGS sequence"/>
</dbReference>
<evidence type="ECO:0000313" key="10">
    <source>
        <dbReference type="EMBL" id="GAA1749908.1"/>
    </source>
</evidence>
<evidence type="ECO:0000256" key="8">
    <source>
        <dbReference type="SAM" id="Phobius"/>
    </source>
</evidence>
<feature type="region of interest" description="Disordered" evidence="7">
    <location>
        <begin position="69"/>
        <end position="97"/>
    </location>
</feature>
<keyword evidence="5 8" id="KW-0472">Membrane</keyword>
<feature type="transmembrane region" description="Helical" evidence="8">
    <location>
        <begin position="6"/>
        <end position="30"/>
    </location>
</feature>
<evidence type="ECO:0000256" key="2">
    <source>
        <dbReference type="ARBA" id="ARBA00022475"/>
    </source>
</evidence>
<dbReference type="EMBL" id="BAAALS010000008">
    <property type="protein sequence ID" value="GAA1749908.1"/>
    <property type="molecule type" value="Genomic_DNA"/>
</dbReference>
<keyword evidence="4 8" id="KW-1133">Transmembrane helix</keyword>
<evidence type="ECO:0000313" key="11">
    <source>
        <dbReference type="Proteomes" id="UP001500655"/>
    </source>
</evidence>
<dbReference type="Pfam" id="PF13396">
    <property type="entry name" value="PLDc_N"/>
    <property type="match status" value="1"/>
</dbReference>
<feature type="domain" description="Cardiolipin synthase N-terminal" evidence="9">
    <location>
        <begin position="19"/>
        <end position="64"/>
    </location>
</feature>
<protein>
    <recommendedName>
        <fullName evidence="9">Cardiolipin synthase N-terminal domain-containing protein</fullName>
    </recommendedName>
</protein>
<feature type="transmembrane region" description="Helical" evidence="8">
    <location>
        <begin position="42"/>
        <end position="62"/>
    </location>
</feature>
<evidence type="ECO:0000256" key="1">
    <source>
        <dbReference type="ARBA" id="ARBA00004651"/>
    </source>
</evidence>